<evidence type="ECO:0000256" key="2">
    <source>
        <dbReference type="ARBA" id="ARBA00010900"/>
    </source>
</evidence>
<dbReference type="InterPro" id="IPR045211">
    <property type="entry name" value="TFP11/STIP/Ntr1"/>
</dbReference>
<evidence type="ECO:0000256" key="5">
    <source>
        <dbReference type="ARBA" id="ARBA00022728"/>
    </source>
</evidence>
<keyword evidence="6 9" id="KW-0508">mRNA splicing</keyword>
<dbReference type="Proteomes" id="UP000001307">
    <property type="component" value="Unassembled WGS sequence"/>
</dbReference>
<dbReference type="OrthoDB" id="4822at2759"/>
<proteinExistence type="inferred from homology"/>
<dbReference type="Pfam" id="PF12457">
    <property type="entry name" value="TIP_N"/>
    <property type="match status" value="1"/>
</dbReference>
<dbReference type="EMBL" id="FN653100">
    <property type="protein sequence ID" value="CBY11955.1"/>
    <property type="molecule type" value="Genomic_DNA"/>
</dbReference>
<feature type="region of interest" description="Disordered" evidence="10">
    <location>
        <begin position="751"/>
        <end position="799"/>
    </location>
</feature>
<dbReference type="PROSITE" id="PS50174">
    <property type="entry name" value="G_PATCH"/>
    <property type="match status" value="1"/>
</dbReference>
<dbReference type="InterPro" id="IPR024933">
    <property type="entry name" value="TFP11"/>
</dbReference>
<evidence type="ECO:0000256" key="1">
    <source>
        <dbReference type="ARBA" id="ARBA00004123"/>
    </source>
</evidence>
<feature type="domain" description="G-patch" evidence="11">
    <location>
        <begin position="193"/>
        <end position="239"/>
    </location>
</feature>
<feature type="compositionally biased region" description="Basic and acidic residues" evidence="10">
    <location>
        <begin position="776"/>
        <end position="792"/>
    </location>
</feature>
<dbReference type="PANTHER" id="PTHR23329">
    <property type="entry name" value="TUFTELIN-INTERACTING PROTEIN 11-RELATED"/>
    <property type="match status" value="1"/>
</dbReference>
<evidence type="ECO:0000259" key="11">
    <source>
        <dbReference type="PROSITE" id="PS50174"/>
    </source>
</evidence>
<dbReference type="SMART" id="SM00443">
    <property type="entry name" value="G_patch"/>
    <property type="match status" value="1"/>
</dbReference>
<feature type="compositionally biased region" description="Acidic residues" evidence="10">
    <location>
        <begin position="99"/>
        <end position="116"/>
    </location>
</feature>
<feature type="compositionally biased region" description="Low complexity" evidence="10">
    <location>
        <begin position="66"/>
        <end position="77"/>
    </location>
</feature>
<dbReference type="InterPro" id="IPR022783">
    <property type="entry name" value="GCFC_dom"/>
</dbReference>
<dbReference type="Pfam" id="PF01585">
    <property type="entry name" value="G-patch"/>
    <property type="match status" value="1"/>
</dbReference>
<comment type="similarity">
    <text evidence="2 9">Belongs to the TFP11/STIP family.</text>
</comment>
<feature type="compositionally biased region" description="Basic and acidic residues" evidence="10">
    <location>
        <begin position="252"/>
        <end position="268"/>
    </location>
</feature>
<evidence type="ECO:0000256" key="10">
    <source>
        <dbReference type="SAM" id="MobiDB-lite"/>
    </source>
</evidence>
<protein>
    <recommendedName>
        <fullName evidence="3">Tuftelin-interacting protein 11</fullName>
    </recommendedName>
    <alternativeName>
        <fullName evidence="8">Septin and tuftelin-interacting protein 1</fullName>
    </alternativeName>
</protein>
<keyword evidence="5 9" id="KW-0747">Spliceosome</keyword>
<organism evidence="12">
    <name type="scientific">Oikopleura dioica</name>
    <name type="common">Tunicate</name>
    <dbReference type="NCBI Taxonomy" id="34765"/>
    <lineage>
        <taxon>Eukaryota</taxon>
        <taxon>Metazoa</taxon>
        <taxon>Chordata</taxon>
        <taxon>Tunicata</taxon>
        <taxon>Appendicularia</taxon>
        <taxon>Copelata</taxon>
        <taxon>Oikopleuridae</taxon>
        <taxon>Oikopleura</taxon>
    </lineage>
</organism>
<sequence>MSSDEEAEMDMLNEFEFSNSRPRRQTKNQQIYGVFGDDDDDDAGPSFNDRRGKKGRVDYTSGVTFVSGGVKSGSAGKPKQEEVKTEVVEETLDDIKSSDDDDDEQEVLDPNDEEYEKEYLSKKRPREEEEISQNVKNEPSVEPSSKRDPKLETRVENGLKIGGQTTAKGGYSMTTLFGMKEKKDKQFGHFAKKGTFAERMMAKMGYKEGSGLGKFDQGMINPVEAVMRKKGTGLGAAGTERTKQSLLHFPTEEVKQKAKEKQEKKELKGPQWKVTQQRATKKRRPVYQYKTVDQLLSGSGHAMRDSDSEDELPQQKTAGVKIIDMTGKSQRIITDTRYIPSQKGKKKRHSDGSSSSDSSSEDEVEKVWSCPELEYNLNELVKNTEREILKRAREKTQREEHKLHRSHEKETTIKNIKRDQMMEKQLVKCIDIMKTKIDTLDEAKELIALMKLDHQNIWIEFDLPSFYSQIVTNLLLVRLSNWDPLEETEDALEIVKFWGSILEEHYSEILWKAWLPPVRVAILKWDARFPVQMLHFISVWKNEIPEAIWSNVILQLILPKISNTVSNWNPYTDPVRVDTWITPWIPILGRSNMSLMITQIRQMLKSSLAEWEAGDNSAFIMIEPWKDVWSGAEWDQFVMQAVVPKLALYLKNLSIPTNSVSKKTLEPIQNWVNHVPIGATNKMLIDFFFPNMLAIVRGWVRSPTCVLKNVANWYRLWYDQFVPELKNSAVVRDCLSKILQVMSVACDEHAQKMPGNDNIPPPPPPPLFSEPDDDETSRSRQPDFEFGHRGGENNEDVPDSELETFKDLISFGAQKRSIVFMPKGRQLEGNDLFTLGKLTLYINQGVCFVSDGAGDWLPTSLNNIYDKAMQQA</sequence>
<feature type="region of interest" description="Disordered" evidence="10">
    <location>
        <begin position="252"/>
        <end position="284"/>
    </location>
</feature>
<reference evidence="12" key="1">
    <citation type="journal article" date="2010" name="Science">
        <title>Plasticity of animal genome architecture unmasked by rapid evolution of a pelagic tunicate.</title>
        <authorList>
            <person name="Denoeud F."/>
            <person name="Henriet S."/>
            <person name="Mungpakdee S."/>
            <person name="Aury J.M."/>
            <person name="Da Silva C."/>
            <person name="Brinkmann H."/>
            <person name="Mikhaleva J."/>
            <person name="Olsen L.C."/>
            <person name="Jubin C."/>
            <person name="Canestro C."/>
            <person name="Bouquet J.M."/>
            <person name="Danks G."/>
            <person name="Poulain J."/>
            <person name="Campsteijn C."/>
            <person name="Adamski M."/>
            <person name="Cross I."/>
            <person name="Yadetie F."/>
            <person name="Muffato M."/>
            <person name="Louis A."/>
            <person name="Butcher S."/>
            <person name="Tsagkogeorga G."/>
            <person name="Konrad A."/>
            <person name="Singh S."/>
            <person name="Jensen M.F."/>
            <person name="Cong E.H."/>
            <person name="Eikeseth-Otteraa H."/>
            <person name="Noel B."/>
            <person name="Anthouard V."/>
            <person name="Porcel B.M."/>
            <person name="Kachouri-Lafond R."/>
            <person name="Nishino A."/>
            <person name="Ugolini M."/>
            <person name="Chourrout P."/>
            <person name="Nishida H."/>
            <person name="Aasland R."/>
            <person name="Huzurbazar S."/>
            <person name="Westhof E."/>
            <person name="Delsuc F."/>
            <person name="Lehrach H."/>
            <person name="Reinhardt R."/>
            <person name="Weissenbach J."/>
            <person name="Roy S.W."/>
            <person name="Artiguenave F."/>
            <person name="Postlethwait J.H."/>
            <person name="Manak J.R."/>
            <person name="Thompson E.M."/>
            <person name="Jaillon O."/>
            <person name="Du Pasquier L."/>
            <person name="Boudinot P."/>
            <person name="Liberles D.A."/>
            <person name="Volff J.N."/>
            <person name="Philippe H."/>
            <person name="Lenhard B."/>
            <person name="Roest Crollius H."/>
            <person name="Wincker P."/>
            <person name="Chourrout D."/>
        </authorList>
    </citation>
    <scope>NUCLEOTIDE SEQUENCE [LARGE SCALE GENOMIC DNA]</scope>
</reference>
<evidence type="ECO:0000256" key="4">
    <source>
        <dbReference type="ARBA" id="ARBA00022664"/>
    </source>
</evidence>
<keyword evidence="4 9" id="KW-0507">mRNA processing</keyword>
<feature type="region of interest" description="Disordered" evidence="10">
    <location>
        <begin position="297"/>
        <end position="365"/>
    </location>
</feature>
<evidence type="ECO:0000256" key="3">
    <source>
        <dbReference type="ARBA" id="ARBA00015137"/>
    </source>
</evidence>
<dbReference type="InParanoid" id="E4XQ69"/>
<evidence type="ECO:0000256" key="8">
    <source>
        <dbReference type="ARBA" id="ARBA00029836"/>
    </source>
</evidence>
<dbReference type="FunCoup" id="E4XQ69">
    <property type="interactions" value="599"/>
</dbReference>
<evidence type="ECO:0000256" key="7">
    <source>
        <dbReference type="ARBA" id="ARBA00023242"/>
    </source>
</evidence>
<feature type="compositionally biased region" description="Basic and acidic residues" evidence="10">
    <location>
        <begin position="117"/>
        <end position="127"/>
    </location>
</feature>
<dbReference type="GO" id="GO:0000390">
    <property type="term" value="P:spliceosomal complex disassembly"/>
    <property type="evidence" value="ECO:0007669"/>
    <property type="project" value="InterPro"/>
</dbReference>
<feature type="compositionally biased region" description="Basic and acidic residues" evidence="10">
    <location>
        <begin position="78"/>
        <end position="98"/>
    </location>
</feature>
<gene>
    <name evidence="12" type="ORF">GSOID_T00017365001</name>
</gene>
<feature type="region of interest" description="Disordered" evidence="10">
    <location>
        <begin position="1"/>
        <end position="171"/>
    </location>
</feature>
<feature type="compositionally biased region" description="Basic and acidic residues" evidence="10">
    <location>
        <begin position="144"/>
        <end position="157"/>
    </location>
</feature>
<feature type="compositionally biased region" description="Pro residues" evidence="10">
    <location>
        <begin position="759"/>
        <end position="768"/>
    </location>
</feature>
<dbReference type="PANTHER" id="PTHR23329:SF1">
    <property type="entry name" value="TUFTELIN-INTERACTING PROTEIN 11"/>
    <property type="match status" value="1"/>
</dbReference>
<dbReference type="GO" id="GO:0003676">
    <property type="term" value="F:nucleic acid binding"/>
    <property type="evidence" value="ECO:0007669"/>
    <property type="project" value="InterPro"/>
</dbReference>
<keyword evidence="13" id="KW-1185">Reference proteome</keyword>
<accession>E4XQ69</accession>
<dbReference type="InterPro" id="IPR000467">
    <property type="entry name" value="G_patch_dom"/>
</dbReference>
<evidence type="ECO:0000256" key="9">
    <source>
        <dbReference type="PIRNR" id="PIRNR017706"/>
    </source>
</evidence>
<evidence type="ECO:0000313" key="12">
    <source>
        <dbReference type="EMBL" id="CBY11955.1"/>
    </source>
</evidence>
<keyword evidence="7 9" id="KW-0539">Nucleus</keyword>
<feature type="compositionally biased region" description="Acidic residues" evidence="10">
    <location>
        <begin position="1"/>
        <end position="13"/>
    </location>
</feature>
<comment type="subcellular location">
    <subcellularLocation>
        <location evidence="1 9">Nucleus</location>
    </subcellularLocation>
</comment>
<dbReference type="InterPro" id="IPR022159">
    <property type="entry name" value="STIP/TFIP11_N"/>
</dbReference>
<dbReference type="PIRSF" id="PIRSF017706">
    <property type="entry name" value="TFIP11"/>
    <property type="match status" value="1"/>
</dbReference>
<evidence type="ECO:0000313" key="13">
    <source>
        <dbReference type="Proteomes" id="UP000001307"/>
    </source>
</evidence>
<evidence type="ECO:0000256" key="6">
    <source>
        <dbReference type="ARBA" id="ARBA00023187"/>
    </source>
</evidence>
<dbReference type="AlphaFoldDB" id="E4XQ69"/>
<dbReference type="GO" id="GO:0071008">
    <property type="term" value="C:U2-type post-mRNA release spliceosomal complex"/>
    <property type="evidence" value="ECO:0007669"/>
    <property type="project" value="TreeGrafter"/>
</dbReference>
<name>E4XQ69_OIKDI</name>
<dbReference type="Pfam" id="PF07842">
    <property type="entry name" value="GCFC"/>
    <property type="match status" value="1"/>
</dbReference>